<sequence length="194" mass="21759">MSCSDKIARWNILGLQGALLSHFVQPIYLTSLTLGMMYIHGHLTRAICCRLARGQTDVQNLLPQLYKINHPQVGRVLTFNPPREVEKTKPLSVNWSLDQTVPEVIESAKGKIVDSSGSQSISKVSKRTIYGLFRNLCSKIGRSDLLSVKTYKDAKLLATDYQTAKGILIKLCDENGYGKWMQKPAEEKMFSLDV</sequence>
<evidence type="ECO:0000313" key="2">
    <source>
        <dbReference type="EMBL" id="CAL4094177.1"/>
    </source>
</evidence>
<dbReference type="GO" id="GO:0005737">
    <property type="term" value="C:cytoplasm"/>
    <property type="evidence" value="ECO:0007669"/>
    <property type="project" value="TreeGrafter"/>
</dbReference>
<reference evidence="2 3" key="1">
    <citation type="submission" date="2024-05" db="EMBL/GenBank/DDBJ databases">
        <authorList>
            <person name="Wallberg A."/>
        </authorList>
    </citation>
    <scope>NUCLEOTIDE SEQUENCE [LARGE SCALE GENOMIC DNA]</scope>
</reference>
<proteinExistence type="predicted"/>
<protein>
    <recommendedName>
        <fullName evidence="1">A to I editase domain-containing protein</fullName>
    </recommendedName>
</protein>
<evidence type="ECO:0000259" key="1">
    <source>
        <dbReference type="PROSITE" id="PS50141"/>
    </source>
</evidence>
<organism evidence="2 3">
    <name type="scientific">Meganyctiphanes norvegica</name>
    <name type="common">Northern krill</name>
    <name type="synonym">Thysanopoda norvegica</name>
    <dbReference type="NCBI Taxonomy" id="48144"/>
    <lineage>
        <taxon>Eukaryota</taxon>
        <taxon>Metazoa</taxon>
        <taxon>Ecdysozoa</taxon>
        <taxon>Arthropoda</taxon>
        <taxon>Crustacea</taxon>
        <taxon>Multicrustacea</taxon>
        <taxon>Malacostraca</taxon>
        <taxon>Eumalacostraca</taxon>
        <taxon>Eucarida</taxon>
        <taxon>Euphausiacea</taxon>
        <taxon>Euphausiidae</taxon>
        <taxon>Meganyctiphanes</taxon>
    </lineage>
</organism>
<dbReference type="GO" id="GO:0003726">
    <property type="term" value="F:double-stranded RNA adenosine deaminase activity"/>
    <property type="evidence" value="ECO:0007669"/>
    <property type="project" value="TreeGrafter"/>
</dbReference>
<feature type="domain" description="A to I editase" evidence="1">
    <location>
        <begin position="1"/>
        <end position="190"/>
    </location>
</feature>
<dbReference type="GO" id="GO:0006396">
    <property type="term" value="P:RNA processing"/>
    <property type="evidence" value="ECO:0007669"/>
    <property type="project" value="InterPro"/>
</dbReference>
<evidence type="ECO:0000313" key="3">
    <source>
        <dbReference type="Proteomes" id="UP001497623"/>
    </source>
</evidence>
<dbReference type="PANTHER" id="PTHR10910">
    <property type="entry name" value="EUKARYOTE SPECIFIC DSRNA BINDING PROTEIN"/>
    <property type="match status" value="1"/>
</dbReference>
<keyword evidence="3" id="KW-1185">Reference proteome</keyword>
<dbReference type="GO" id="GO:0005730">
    <property type="term" value="C:nucleolus"/>
    <property type="evidence" value="ECO:0007669"/>
    <property type="project" value="TreeGrafter"/>
</dbReference>
<dbReference type="EMBL" id="CAXKWB010009293">
    <property type="protein sequence ID" value="CAL4094177.1"/>
    <property type="molecule type" value="Genomic_DNA"/>
</dbReference>
<dbReference type="GO" id="GO:0003725">
    <property type="term" value="F:double-stranded RNA binding"/>
    <property type="evidence" value="ECO:0007669"/>
    <property type="project" value="TreeGrafter"/>
</dbReference>
<dbReference type="SMART" id="SM00552">
    <property type="entry name" value="ADEAMc"/>
    <property type="match status" value="1"/>
</dbReference>
<gene>
    <name evidence="2" type="ORF">MNOR_LOCUS15086</name>
</gene>
<comment type="caution">
    <text evidence="2">The sequence shown here is derived from an EMBL/GenBank/DDBJ whole genome shotgun (WGS) entry which is preliminary data.</text>
</comment>
<dbReference type="PROSITE" id="PS50141">
    <property type="entry name" value="A_DEAMIN_EDITASE"/>
    <property type="match status" value="1"/>
</dbReference>
<accession>A0AAV2QRJ5</accession>
<dbReference type="PANTHER" id="PTHR10910:SF107">
    <property type="entry name" value="DOUBLE-STRANDED RNA-SPECIFIC ADENOSINE DEAMINASE"/>
    <property type="match status" value="1"/>
</dbReference>
<dbReference type="Pfam" id="PF02137">
    <property type="entry name" value="A_deamin"/>
    <property type="match status" value="1"/>
</dbReference>
<dbReference type="AlphaFoldDB" id="A0AAV2QRJ5"/>
<name>A0AAV2QRJ5_MEGNR</name>
<dbReference type="Proteomes" id="UP001497623">
    <property type="component" value="Unassembled WGS sequence"/>
</dbReference>
<dbReference type="GO" id="GO:0006382">
    <property type="term" value="P:adenosine to inosine editing"/>
    <property type="evidence" value="ECO:0007669"/>
    <property type="project" value="TreeGrafter"/>
</dbReference>
<dbReference type="InterPro" id="IPR002466">
    <property type="entry name" value="A_deamin"/>
</dbReference>
<dbReference type="GO" id="GO:0008251">
    <property type="term" value="F:tRNA-specific adenosine deaminase activity"/>
    <property type="evidence" value="ECO:0007669"/>
    <property type="project" value="TreeGrafter"/>
</dbReference>